<reference evidence="1 2" key="1">
    <citation type="submission" date="2016-03" db="EMBL/GenBank/DDBJ databases">
        <title>EvidentialGene: Evidence-directed Construction of Genes on Genomes.</title>
        <authorList>
            <person name="Gilbert D.G."/>
            <person name="Choi J.-H."/>
            <person name="Mockaitis K."/>
            <person name="Colbourne J."/>
            <person name="Pfrender M."/>
        </authorList>
    </citation>
    <scope>NUCLEOTIDE SEQUENCE [LARGE SCALE GENOMIC DNA]</scope>
    <source>
        <strain evidence="1 2">Xinb3</strain>
        <tissue evidence="1">Complete organism</tissue>
    </source>
</reference>
<comment type="caution">
    <text evidence="1">The sequence shown here is derived from an EMBL/GenBank/DDBJ whole genome shotgun (WGS) entry which is preliminary data.</text>
</comment>
<proteinExistence type="predicted"/>
<evidence type="ECO:0000313" key="2">
    <source>
        <dbReference type="Proteomes" id="UP000076858"/>
    </source>
</evidence>
<sequence length="44" mass="5181">MSSEHPKTGILNVHRMYRIEIKKRRIKSTLDGLLIRVCPFAICR</sequence>
<dbReference type="Proteomes" id="UP000076858">
    <property type="component" value="Unassembled WGS sequence"/>
</dbReference>
<gene>
    <name evidence="1" type="ORF">APZ42_014863</name>
</gene>
<evidence type="ECO:0000313" key="1">
    <source>
        <dbReference type="EMBL" id="KZS18340.1"/>
    </source>
</evidence>
<protein>
    <submittedName>
        <fullName evidence="1">Uncharacterized protein</fullName>
    </submittedName>
</protein>
<dbReference type="EMBL" id="LRGB01000512">
    <property type="protein sequence ID" value="KZS18340.1"/>
    <property type="molecule type" value="Genomic_DNA"/>
</dbReference>
<keyword evidence="2" id="KW-1185">Reference proteome</keyword>
<name>A0A162NX20_9CRUS</name>
<dbReference type="AlphaFoldDB" id="A0A162NX20"/>
<accession>A0A162NX20</accession>
<organism evidence="1 2">
    <name type="scientific">Daphnia magna</name>
    <dbReference type="NCBI Taxonomy" id="35525"/>
    <lineage>
        <taxon>Eukaryota</taxon>
        <taxon>Metazoa</taxon>
        <taxon>Ecdysozoa</taxon>
        <taxon>Arthropoda</taxon>
        <taxon>Crustacea</taxon>
        <taxon>Branchiopoda</taxon>
        <taxon>Diplostraca</taxon>
        <taxon>Cladocera</taxon>
        <taxon>Anomopoda</taxon>
        <taxon>Daphniidae</taxon>
        <taxon>Daphnia</taxon>
    </lineage>
</organism>